<dbReference type="GeneID" id="43608830"/>
<reference evidence="2 3" key="1">
    <citation type="submission" date="2012-08" db="EMBL/GenBank/DDBJ databases">
        <authorList>
            <person name="Gan P.H.P."/>
            <person name="Ikeda K."/>
            <person name="Irieda H."/>
            <person name="Narusaka M."/>
            <person name="O'Connell R.J."/>
            <person name="Narusaka Y."/>
            <person name="Takano Y."/>
            <person name="Kubo Y."/>
            <person name="Shirasu K."/>
        </authorList>
    </citation>
    <scope>NUCLEOTIDE SEQUENCE [LARGE SCALE GENOMIC DNA]</scope>
    <source>
        <strain evidence="2 3">Nara gc5</strain>
    </source>
</reference>
<feature type="region of interest" description="Disordered" evidence="1">
    <location>
        <begin position="1"/>
        <end position="33"/>
    </location>
</feature>
<evidence type="ECO:0000313" key="3">
    <source>
        <dbReference type="Proteomes" id="UP000011096"/>
    </source>
</evidence>
<sequence length="130" mass="14661">MEITGHVARGATSTHQLPLPSAPRATFHPNRSAVLPPPETTIFQTRATAVAAHLWARFIRVVKALQADLRKPSEINPHTSFYNKTFLDKKKSEKKGRYWMYSIRTLRTFAELSRGSYDSGAMTWMAQSGN</sequence>
<evidence type="ECO:0000313" key="2">
    <source>
        <dbReference type="EMBL" id="KAF4474734.1"/>
    </source>
</evidence>
<comment type="caution">
    <text evidence="2">The sequence shown here is derived from an EMBL/GenBank/DDBJ whole genome shotgun (WGS) entry which is preliminary data.</text>
</comment>
<proteinExistence type="predicted"/>
<dbReference type="RefSeq" id="XP_066007100.1">
    <property type="nucleotide sequence ID" value="XM_066153464.1"/>
</dbReference>
<reference evidence="2 3" key="2">
    <citation type="submission" date="2020-04" db="EMBL/GenBank/DDBJ databases">
        <title>Genome sequencing and assembly of multiple isolates from the Colletotrichum gloeosporioides species complex.</title>
        <authorList>
            <person name="Gan P."/>
            <person name="Shirasu K."/>
        </authorList>
    </citation>
    <scope>NUCLEOTIDE SEQUENCE [LARGE SCALE GENOMIC DNA]</scope>
    <source>
        <strain evidence="2 3">Nara gc5</strain>
    </source>
</reference>
<dbReference type="Proteomes" id="UP000011096">
    <property type="component" value="Unassembled WGS sequence"/>
</dbReference>
<gene>
    <name evidence="2" type="ORF">CGGC5_v016122</name>
</gene>
<keyword evidence="3" id="KW-1185">Reference proteome</keyword>
<dbReference type="InParanoid" id="A0A7J6IFH1"/>
<protein>
    <submittedName>
        <fullName evidence="2">Uncharacterized protein</fullName>
    </submittedName>
</protein>
<evidence type="ECO:0000256" key="1">
    <source>
        <dbReference type="SAM" id="MobiDB-lite"/>
    </source>
</evidence>
<dbReference type="EMBL" id="ANPB02000010">
    <property type="protein sequence ID" value="KAF4474734.1"/>
    <property type="molecule type" value="Genomic_DNA"/>
</dbReference>
<name>A0A7J6IFH1_COLFN</name>
<organism evidence="2 3">
    <name type="scientific">Colletotrichum fructicola (strain Nara gc5)</name>
    <name type="common">Anthracnose fungus</name>
    <name type="synonym">Colletotrichum gloeosporioides (strain Nara gc5)</name>
    <dbReference type="NCBI Taxonomy" id="1213859"/>
    <lineage>
        <taxon>Eukaryota</taxon>
        <taxon>Fungi</taxon>
        <taxon>Dikarya</taxon>
        <taxon>Ascomycota</taxon>
        <taxon>Pezizomycotina</taxon>
        <taxon>Sordariomycetes</taxon>
        <taxon>Hypocreomycetidae</taxon>
        <taxon>Glomerellales</taxon>
        <taxon>Glomerellaceae</taxon>
        <taxon>Colletotrichum</taxon>
        <taxon>Colletotrichum gloeosporioides species complex</taxon>
    </lineage>
</organism>
<accession>A0A7J6IFH1</accession>
<dbReference type="AlphaFoldDB" id="A0A7J6IFH1"/>